<sequence>MLSDKKTEGELRKEKSIAFLKKKEVPYIEHLPMIEDSASVKIMAPEVIAKRMVCTLLTIQYAFDIMQGNGGEEGRNFWFAMLEDYEALEELTEKEKHIFSGSASEEELCAMTWKYEAYWVLAWALGFIEELDYPEEVCDCDRAIEIVRDRPELSLLLQAAKPRGTQEILDEADLIYRLDWACVDARIKGNEAPASLNADVVVERHMALNWLIGYDDDWDNVSTDT</sequence>
<dbReference type="Proteomes" id="UP000094067">
    <property type="component" value="Unassembled WGS sequence"/>
</dbReference>
<evidence type="ECO:0000313" key="1">
    <source>
        <dbReference type="EMBL" id="ODM07560.1"/>
    </source>
</evidence>
<dbReference type="InterPro" id="IPR025368">
    <property type="entry name" value="DUF4272"/>
</dbReference>
<reference evidence="1 2" key="1">
    <citation type="submission" date="2016-07" db="EMBL/GenBank/DDBJ databases">
        <title>Characterization of isolates of Eisenbergiella tayi derived from blood cultures, using whole genome sequencing.</title>
        <authorList>
            <person name="Burdz T."/>
            <person name="Wiebe D."/>
            <person name="Huynh C."/>
            <person name="Bernard K."/>
        </authorList>
    </citation>
    <scope>NUCLEOTIDE SEQUENCE [LARGE SCALE GENOMIC DNA]</scope>
    <source>
        <strain evidence="1 2">NML 110608</strain>
    </source>
</reference>
<proteinExistence type="predicted"/>
<comment type="caution">
    <text evidence="1">The sequence shown here is derived from an EMBL/GenBank/DDBJ whole genome shotgun (WGS) entry which is preliminary data.</text>
</comment>
<evidence type="ECO:0008006" key="3">
    <source>
        <dbReference type="Google" id="ProtNLM"/>
    </source>
</evidence>
<dbReference type="AlphaFoldDB" id="A0A1E3AFU3"/>
<accession>A0A1E3AFU3</accession>
<dbReference type="Pfam" id="PF14094">
    <property type="entry name" value="DUF4272"/>
    <property type="match status" value="1"/>
</dbReference>
<gene>
    <name evidence="1" type="ORF">BEI61_03450</name>
</gene>
<dbReference type="EMBL" id="MCGH01000002">
    <property type="protein sequence ID" value="ODM07560.1"/>
    <property type="molecule type" value="Genomic_DNA"/>
</dbReference>
<protein>
    <recommendedName>
        <fullName evidence="3">DUF4272 domain-containing protein</fullName>
    </recommendedName>
</protein>
<organism evidence="1 2">
    <name type="scientific">Eisenbergiella tayi</name>
    <dbReference type="NCBI Taxonomy" id="1432052"/>
    <lineage>
        <taxon>Bacteria</taxon>
        <taxon>Bacillati</taxon>
        <taxon>Bacillota</taxon>
        <taxon>Clostridia</taxon>
        <taxon>Lachnospirales</taxon>
        <taxon>Lachnospiraceae</taxon>
        <taxon>Eisenbergiella</taxon>
    </lineage>
</organism>
<name>A0A1E3AFU3_9FIRM</name>
<dbReference type="RefSeq" id="WP_069153177.1">
    <property type="nucleotide sequence ID" value="NZ_MCGH01000002.1"/>
</dbReference>
<dbReference type="PATRIC" id="fig|1432052.4.peg.3841"/>
<evidence type="ECO:0000313" key="2">
    <source>
        <dbReference type="Proteomes" id="UP000094067"/>
    </source>
</evidence>